<feature type="compositionally biased region" description="Polar residues" evidence="1">
    <location>
        <begin position="661"/>
        <end position="671"/>
    </location>
</feature>
<feature type="region of interest" description="Disordered" evidence="1">
    <location>
        <begin position="89"/>
        <end position="126"/>
    </location>
</feature>
<accession>W7TLP1</accession>
<comment type="caution">
    <text evidence="2">The sequence shown here is derived from an EMBL/GenBank/DDBJ whole genome shotgun (WGS) entry which is preliminary data.</text>
</comment>
<proteinExistence type="predicted"/>
<feature type="region of interest" description="Disordered" evidence="1">
    <location>
        <begin position="633"/>
        <end position="671"/>
    </location>
</feature>
<dbReference type="AlphaFoldDB" id="W7TLP1"/>
<gene>
    <name evidence="2" type="ORF">Naga_100012g13</name>
</gene>
<keyword evidence="3" id="KW-1185">Reference proteome</keyword>
<organism evidence="2 3">
    <name type="scientific">Nannochloropsis gaditana</name>
    <dbReference type="NCBI Taxonomy" id="72520"/>
    <lineage>
        <taxon>Eukaryota</taxon>
        <taxon>Sar</taxon>
        <taxon>Stramenopiles</taxon>
        <taxon>Ochrophyta</taxon>
        <taxon>Eustigmatophyceae</taxon>
        <taxon>Eustigmatales</taxon>
        <taxon>Monodopsidaceae</taxon>
        <taxon>Nannochloropsis</taxon>
    </lineage>
</organism>
<dbReference type="OrthoDB" id="10292941at2759"/>
<evidence type="ECO:0000256" key="1">
    <source>
        <dbReference type="SAM" id="MobiDB-lite"/>
    </source>
</evidence>
<dbReference type="EMBL" id="AZIL01002442">
    <property type="protein sequence ID" value="EWM21644.1"/>
    <property type="molecule type" value="Genomic_DNA"/>
</dbReference>
<protein>
    <submittedName>
        <fullName evidence="2">Uncharacterized protein</fullName>
    </submittedName>
</protein>
<dbReference type="Proteomes" id="UP000019335">
    <property type="component" value="Unassembled WGS sequence"/>
</dbReference>
<name>W7TLP1_9STRA</name>
<reference evidence="2 3" key="1">
    <citation type="journal article" date="2014" name="Mol. Plant">
        <title>Chromosome Scale Genome Assembly and Transcriptome Profiling of Nannochloropsis gaditana in Nitrogen Depletion.</title>
        <authorList>
            <person name="Corteggiani Carpinelli E."/>
            <person name="Telatin A."/>
            <person name="Vitulo N."/>
            <person name="Forcato C."/>
            <person name="D'Angelo M."/>
            <person name="Schiavon R."/>
            <person name="Vezzi A."/>
            <person name="Giacometti G.M."/>
            <person name="Morosinotto T."/>
            <person name="Valle G."/>
        </authorList>
    </citation>
    <scope>NUCLEOTIDE SEQUENCE [LARGE SCALE GENOMIC DNA]</scope>
    <source>
        <strain evidence="2 3">B-31</strain>
    </source>
</reference>
<evidence type="ECO:0000313" key="2">
    <source>
        <dbReference type="EMBL" id="EWM21644.1"/>
    </source>
</evidence>
<evidence type="ECO:0000313" key="3">
    <source>
        <dbReference type="Proteomes" id="UP000019335"/>
    </source>
</evidence>
<feature type="compositionally biased region" description="Basic and acidic residues" evidence="1">
    <location>
        <begin position="114"/>
        <end position="126"/>
    </location>
</feature>
<feature type="region of interest" description="Disordered" evidence="1">
    <location>
        <begin position="918"/>
        <end position="951"/>
    </location>
</feature>
<feature type="compositionally biased region" description="Low complexity" evidence="1">
    <location>
        <begin position="89"/>
        <end position="102"/>
    </location>
</feature>
<sequence>MEECTGQDWAADFWPLTTGVSTDTFSNIVGTSTTSSTLHHHNGYGQEQATFNSHYIMHHETQQQPVRAVGTGLTLGRLDLLGQKVVAASSSTSTASTVNSNTPQPSPSTGMSSETKRRGSDTARKDRSNVLKAYLMDVGCTKIRGARKRRKNDDGEYEGGKLDWDSEWVQEQLVIPLQEFASIRLDYERRSREKKLTDATIGRDWVTKDGVCVPKAKMLKNYYPTNLILHRFFDLMHGRLLRSHPITPDVEDQMQSINPFVRSRPLAVILPDEDGQGGLRLFRGYVSRTDPLVVNYHHEKEHLEIDGRFSFADQSAVIVHPGLRPVDYFDDVLVKGVARRLRAGFELVTLWYSAFGKPGQADEAGPREVDVDLFLSCFSEDFRSTLRYMLLAPYEHKTTVSLEEFQAFFVWAAGLTDNPLSIQDQLAALVAGLKMKPAKVEKGFPRENICVYITTNKAKPLQKPGDFYLRTSTTQAGWIAIEYVPPFPLSRAADPVGRISMKTETGSKCSAAIKTSLFYFQASVVNGVAHVTFTDRTGTHPSIASLILKHTGSDAWGRLRQCANFHTALSPPAGKESVPGHGPQGMVATPFGHISEPSPRMNAGGMYSSSSDTSNGIGHRANKMVVATQNIKMEGSQMITPSRGRRNKHRQQSQPYEAAPQGSSSRHQSSIDTLGMAPCLSGLDFSHSFGVGPSWRSTDHHLSPQAASEQAAGQLQALPYRQEHFQGSLPAKEQLQGHSQTYQPKPEERFQGRAQAYDVQQASVPHLLNDQSLLHPVQLEEHLPADVMSQSQPQSSPLGLEPAQVQTDCLLLGGGQGELVVPAMGAGGMEDGMALGGTLFCPPRPADRLQQQGGLDDPFVLQDFLVSSTSSFGSLGLSSFPATPAQALEGGEEGGSGGGNRFFMDQIMSGVDHLHVHQANSSSSDGSLAGAKQMTSPTSPSDLLRKRQRGE</sequence>